<dbReference type="EMBL" id="LXQA010706792">
    <property type="protein sequence ID" value="MCI67007.1"/>
    <property type="molecule type" value="Genomic_DNA"/>
</dbReference>
<keyword evidence="2" id="KW-1185">Reference proteome</keyword>
<proteinExistence type="predicted"/>
<dbReference type="Proteomes" id="UP000265520">
    <property type="component" value="Unassembled WGS sequence"/>
</dbReference>
<protein>
    <submittedName>
        <fullName evidence="1">Uncharacterized protein</fullName>
    </submittedName>
</protein>
<accession>A0A392U2L1</accession>
<sequence length="33" mass="3679">MIVRGREGESEGDFNEDVFAIFEDDTSSASLRV</sequence>
<organism evidence="1 2">
    <name type="scientific">Trifolium medium</name>
    <dbReference type="NCBI Taxonomy" id="97028"/>
    <lineage>
        <taxon>Eukaryota</taxon>
        <taxon>Viridiplantae</taxon>
        <taxon>Streptophyta</taxon>
        <taxon>Embryophyta</taxon>
        <taxon>Tracheophyta</taxon>
        <taxon>Spermatophyta</taxon>
        <taxon>Magnoliopsida</taxon>
        <taxon>eudicotyledons</taxon>
        <taxon>Gunneridae</taxon>
        <taxon>Pentapetalae</taxon>
        <taxon>rosids</taxon>
        <taxon>fabids</taxon>
        <taxon>Fabales</taxon>
        <taxon>Fabaceae</taxon>
        <taxon>Papilionoideae</taxon>
        <taxon>50 kb inversion clade</taxon>
        <taxon>NPAAA clade</taxon>
        <taxon>Hologalegina</taxon>
        <taxon>IRL clade</taxon>
        <taxon>Trifolieae</taxon>
        <taxon>Trifolium</taxon>
    </lineage>
</organism>
<reference evidence="1 2" key="1">
    <citation type="journal article" date="2018" name="Front. Plant Sci.">
        <title>Red Clover (Trifolium pratense) and Zigzag Clover (T. medium) - A Picture of Genomic Similarities and Differences.</title>
        <authorList>
            <person name="Dluhosova J."/>
            <person name="Istvanek J."/>
            <person name="Nedelnik J."/>
            <person name="Repkova J."/>
        </authorList>
    </citation>
    <scope>NUCLEOTIDE SEQUENCE [LARGE SCALE GENOMIC DNA]</scope>
    <source>
        <strain evidence="2">cv. 10/8</strain>
        <tissue evidence="1">Leaf</tissue>
    </source>
</reference>
<evidence type="ECO:0000313" key="1">
    <source>
        <dbReference type="EMBL" id="MCI67007.1"/>
    </source>
</evidence>
<name>A0A392U2L1_9FABA</name>
<evidence type="ECO:0000313" key="2">
    <source>
        <dbReference type="Proteomes" id="UP000265520"/>
    </source>
</evidence>
<dbReference type="AlphaFoldDB" id="A0A392U2L1"/>
<comment type="caution">
    <text evidence="1">The sequence shown here is derived from an EMBL/GenBank/DDBJ whole genome shotgun (WGS) entry which is preliminary data.</text>
</comment>